<dbReference type="Proteomes" id="UP000245021">
    <property type="component" value="Unassembled WGS sequence"/>
</dbReference>
<dbReference type="InterPro" id="IPR038344">
    <property type="entry name" value="EF-G_N_sf"/>
</dbReference>
<evidence type="ECO:0000259" key="1">
    <source>
        <dbReference type="Pfam" id="PF07299"/>
    </source>
</evidence>
<dbReference type="OrthoDB" id="1891078at2"/>
<dbReference type="RefSeq" id="WP_109245485.1">
    <property type="nucleotide sequence ID" value="NZ_BFFO01000003.1"/>
</dbReference>
<dbReference type="EMBL" id="BFFO01000003">
    <property type="protein sequence ID" value="GBG96512.1"/>
    <property type="molecule type" value="Genomic_DNA"/>
</dbReference>
<dbReference type="CDD" id="cd16342">
    <property type="entry name" value="FusC_FusB"/>
    <property type="match status" value="1"/>
</dbReference>
<dbReference type="Gene3D" id="1.20.1280.250">
    <property type="match status" value="1"/>
</dbReference>
<keyword evidence="3" id="KW-1185">Reference proteome</keyword>
<protein>
    <submittedName>
        <fullName evidence="2">Fibronectin-binding protein</fullName>
    </submittedName>
</protein>
<proteinExistence type="predicted"/>
<evidence type="ECO:0000313" key="2">
    <source>
        <dbReference type="EMBL" id="GBG96512.1"/>
    </source>
</evidence>
<dbReference type="Pfam" id="PF07299">
    <property type="entry name" value="EF-G-binding_N"/>
    <property type="match status" value="1"/>
</dbReference>
<dbReference type="AlphaFoldDB" id="A0A2R5HEP9"/>
<name>A0A2R5HEP9_9LACT</name>
<comment type="caution">
    <text evidence="2">The sequence shown here is derived from an EMBL/GenBank/DDBJ whole genome shotgun (WGS) entry which is preliminary data.</text>
</comment>
<dbReference type="InterPro" id="IPR010841">
    <property type="entry name" value="EF-G-binding_N"/>
</dbReference>
<feature type="domain" description="Elongation factor G-binding protein N-terminal" evidence="1">
    <location>
        <begin position="1"/>
        <end position="80"/>
    </location>
</feature>
<gene>
    <name evidence="2" type="ORF">NtB2_00624</name>
</gene>
<reference evidence="2 3" key="1">
    <citation type="journal article" date="2018" name="Genome Announc.">
        <title>Draft Genome Sequence of Lactococcus sp. Strain NtB2 (JCM 32569), Isolated from the Gut of the Higher Termite Nasutitermes takasagoensis.</title>
        <authorList>
            <person name="Noda S."/>
            <person name="Aihara C."/>
            <person name="Yuki M."/>
            <person name="Ohkuma M."/>
        </authorList>
    </citation>
    <scope>NUCLEOTIDE SEQUENCE [LARGE SCALE GENOMIC DNA]</scope>
    <source>
        <strain evidence="2 3">NtB2</strain>
    </source>
</reference>
<accession>A0A2R5HEP9</accession>
<sequence>MLKNHEFNRIKHLTFDMVNAYHSVNDKDTLAAVYAQVVAEIEGLTDELADFIEAIGDQKLSTEQAERLLEGLKPMVEAFEMPGNMAKLFKKVKKLKVPDMEMTDLKAYSFYAWNDIASGRKYIVTGDGQGYWGTISGQTQNICSICQKTSAVTQFLAVTKSGADGTYTKQGNYICLDSEQCNRQIQQLEGLNGFLESIRPK</sequence>
<evidence type="ECO:0000313" key="3">
    <source>
        <dbReference type="Proteomes" id="UP000245021"/>
    </source>
</evidence>
<organism evidence="2 3">
    <name type="scientific">Lactococcus termiticola</name>
    <dbReference type="NCBI Taxonomy" id="2169526"/>
    <lineage>
        <taxon>Bacteria</taxon>
        <taxon>Bacillati</taxon>
        <taxon>Bacillota</taxon>
        <taxon>Bacilli</taxon>
        <taxon>Lactobacillales</taxon>
        <taxon>Streptococcaceae</taxon>
        <taxon>Lactococcus</taxon>
    </lineage>
</organism>